<comment type="caution">
    <text evidence="2">The sequence shown here is derived from an EMBL/GenBank/DDBJ whole genome shotgun (WGS) entry which is preliminary data.</text>
</comment>
<name>A0A428P9K1_9HYPO</name>
<keyword evidence="3" id="KW-1185">Reference proteome</keyword>
<accession>A0A428P9K1</accession>
<sequence>MAPNKITKQQVLLSLSMLNPALQKIAEVCIPIGAKTNRPEVFSVVAKHLPSLVEAFSSIQKYLDSTTEETASDEISEKYPVIGQAARQCCDRISDLQELFEAVGNSRNKTEDYRNAVECGKGQPLETMMLEMLQGASSAATLPLVAEEQIAALNEALEEIGELDASLGDEPASARVTLHNHGAGSQFYHGGRGNMNHCSGGQQITGENHGATYNHGPMGNKQN</sequence>
<dbReference type="EMBL" id="NKCI01000175">
    <property type="protein sequence ID" value="RSL49693.1"/>
    <property type="molecule type" value="Genomic_DNA"/>
</dbReference>
<feature type="domain" description="NACHT-NTPase and P-loop NTPases N-terminal" evidence="1">
    <location>
        <begin position="22"/>
        <end position="135"/>
    </location>
</feature>
<evidence type="ECO:0000313" key="2">
    <source>
        <dbReference type="EMBL" id="RSL49693.1"/>
    </source>
</evidence>
<evidence type="ECO:0000259" key="1">
    <source>
        <dbReference type="Pfam" id="PF17107"/>
    </source>
</evidence>
<dbReference type="InterPro" id="IPR031352">
    <property type="entry name" value="SesA"/>
</dbReference>
<dbReference type="AlphaFoldDB" id="A0A428P9K1"/>
<organism evidence="2 3">
    <name type="scientific">Fusarium duplospermum</name>
    <dbReference type="NCBI Taxonomy" id="1325734"/>
    <lineage>
        <taxon>Eukaryota</taxon>
        <taxon>Fungi</taxon>
        <taxon>Dikarya</taxon>
        <taxon>Ascomycota</taxon>
        <taxon>Pezizomycotina</taxon>
        <taxon>Sordariomycetes</taxon>
        <taxon>Hypocreomycetidae</taxon>
        <taxon>Hypocreales</taxon>
        <taxon>Nectriaceae</taxon>
        <taxon>Fusarium</taxon>
        <taxon>Fusarium solani species complex</taxon>
    </lineage>
</organism>
<dbReference type="OrthoDB" id="4330845at2759"/>
<protein>
    <recommendedName>
        <fullName evidence="1">NACHT-NTPase and P-loop NTPases N-terminal domain-containing protein</fullName>
    </recommendedName>
</protein>
<evidence type="ECO:0000313" key="3">
    <source>
        <dbReference type="Proteomes" id="UP000288168"/>
    </source>
</evidence>
<dbReference type="STRING" id="1325734.A0A428P9K1"/>
<gene>
    <name evidence="2" type="ORF">CEP54_012309</name>
</gene>
<proteinExistence type="predicted"/>
<dbReference type="Pfam" id="PF17107">
    <property type="entry name" value="SesA"/>
    <property type="match status" value="1"/>
</dbReference>
<dbReference type="Proteomes" id="UP000288168">
    <property type="component" value="Unassembled WGS sequence"/>
</dbReference>
<reference evidence="2 3" key="1">
    <citation type="submission" date="2017-06" db="EMBL/GenBank/DDBJ databases">
        <title>Comparative genomic analysis of Ambrosia Fusariam Clade fungi.</title>
        <authorList>
            <person name="Stajich J.E."/>
            <person name="Carrillo J."/>
            <person name="Kijimoto T."/>
            <person name="Eskalen A."/>
            <person name="O'Donnell K."/>
            <person name="Kasson M."/>
        </authorList>
    </citation>
    <scope>NUCLEOTIDE SEQUENCE [LARGE SCALE GENOMIC DNA]</scope>
    <source>
        <strain evidence="2 3">NRRL62584</strain>
    </source>
</reference>